<keyword evidence="2" id="KW-0472">Membrane</keyword>
<keyword evidence="2" id="KW-1133">Transmembrane helix</keyword>
<feature type="transmembrane region" description="Helical" evidence="2">
    <location>
        <begin position="22"/>
        <end position="48"/>
    </location>
</feature>
<dbReference type="Proteomes" id="UP000034805">
    <property type="component" value="Unassembled WGS sequence"/>
</dbReference>
<evidence type="ECO:0000256" key="2">
    <source>
        <dbReference type="SAM" id="Phobius"/>
    </source>
</evidence>
<proteinExistence type="predicted"/>
<protein>
    <submittedName>
        <fullName evidence="3">Uncharacterized protein</fullName>
    </submittedName>
</protein>
<feature type="non-terminal residue" evidence="3">
    <location>
        <position position="139"/>
    </location>
</feature>
<name>A0A0P7W943_SCLFO</name>
<dbReference type="AlphaFoldDB" id="A0A0P7W943"/>
<organism evidence="3 4">
    <name type="scientific">Scleropages formosus</name>
    <name type="common">Asian bonytongue</name>
    <name type="synonym">Osteoglossum formosum</name>
    <dbReference type="NCBI Taxonomy" id="113540"/>
    <lineage>
        <taxon>Eukaryota</taxon>
        <taxon>Metazoa</taxon>
        <taxon>Chordata</taxon>
        <taxon>Craniata</taxon>
        <taxon>Vertebrata</taxon>
        <taxon>Euteleostomi</taxon>
        <taxon>Actinopterygii</taxon>
        <taxon>Neopterygii</taxon>
        <taxon>Teleostei</taxon>
        <taxon>Osteoglossocephala</taxon>
        <taxon>Osteoglossomorpha</taxon>
        <taxon>Osteoglossiformes</taxon>
        <taxon>Osteoglossidae</taxon>
        <taxon>Scleropages</taxon>
    </lineage>
</organism>
<feature type="region of interest" description="Disordered" evidence="1">
    <location>
        <begin position="79"/>
        <end position="104"/>
    </location>
</feature>
<sequence>MVEMSNISYVLQLEGADLEPNLIYPVFFILLFTYLIIMVTNIGIMVLIAMEKSLQQPIVGITYFKIVTICFTKKRVSGVEAGAEGDQVKAKDVRLPGSPGKENASDMEAIVETGKAPAHHDPMRDKWLLTMDGLNVIGV</sequence>
<gene>
    <name evidence="3" type="ORF">Z043_124784</name>
</gene>
<reference evidence="3 4" key="1">
    <citation type="submission" date="2015-08" db="EMBL/GenBank/DDBJ databases">
        <title>The genome of the Asian arowana (Scleropages formosus).</title>
        <authorList>
            <person name="Tan M.H."/>
            <person name="Gan H.M."/>
            <person name="Croft L.J."/>
            <person name="Austin C.M."/>
        </authorList>
    </citation>
    <scope>NUCLEOTIDE SEQUENCE [LARGE SCALE GENOMIC DNA]</scope>
    <source>
        <strain evidence="3">Aro1</strain>
    </source>
</reference>
<keyword evidence="2" id="KW-0812">Transmembrane</keyword>
<comment type="caution">
    <text evidence="3">The sequence shown here is derived from an EMBL/GenBank/DDBJ whole genome shotgun (WGS) entry which is preliminary data.</text>
</comment>
<evidence type="ECO:0000256" key="1">
    <source>
        <dbReference type="SAM" id="MobiDB-lite"/>
    </source>
</evidence>
<evidence type="ECO:0000313" key="4">
    <source>
        <dbReference type="Proteomes" id="UP000034805"/>
    </source>
</evidence>
<accession>A0A0P7W943</accession>
<evidence type="ECO:0000313" key="3">
    <source>
        <dbReference type="EMBL" id="KPP57485.1"/>
    </source>
</evidence>
<dbReference type="EMBL" id="JARO02016306">
    <property type="protein sequence ID" value="KPP57485.1"/>
    <property type="molecule type" value="Genomic_DNA"/>
</dbReference>